<sequence length="1313" mass="140067">MERLLGLLIWAAFTLSSQAETCDASLEGAACAPALLQKQLAQGQVEVNISEELGEASAAQDVSHALVARSARAGRQDLSRTQELDSVVSAKIFDDIADGFESAANAVADVTTDIGEGVVSVGLTVGDYVGNAATVVGSSIVEAAETTVDALPSEIKSAAQSLGNAVVSTTHFVADVGEMVADGAVDLAGDALQVAQYAVSQGAKVGSKLGDKISSAANALGGEIAKLGDLAVGLAKAAWDEIKKFINCFTQAFSLCNILIGHFCDCERGSSVSISTSGLAMTCSFKTDSDFAKGYGFSAGGESFQMGDDGSSGRVKIPGQTFFQSFKPKGDQLKANQVALNTVKQAAPKGSCETSLALSLEGVVQFAPTLGVSVNLNGDAEVSVEGLARVSLAALATAQGSCAFIAEKRFPKKPLSKVVCGPVGCISIMLQMLAEIELKGVITGSLELAAGADFHIKGKVLVNPRGHADADFETPSIEHQFGMGLAVSSTGSTRVGMGPVLVVFPMPGVPITFNPMMNAEVRAAGTLNMPMGSLLQEDVVLHTNVSKLSSSRVNTFDLCGAAALNIYTDIDIQGYGLPKPMSFSLGTSWIEDAIKERLVQGARMFAAMVTGPTQCIPGASQAVDLVMDAALAAAGTLSSLIPDLNLDFTTPSSQLLAPTKLFCIEAFKTSGFDSSECSQDLGCKSAGRPVSPMVVQVAPEQKHQTTHPSPQASGTCHTVPMGDRFIQLGDWRLRDIDGQHFSVSHKGGYTAQIFRSDGTVHAGPRHDYTSWGRPIGASRGIKFGFQFIQIGEWRLGVYDETHMSLTHQGGQISQIFRADGTLHNGPRTDMHTFDRPECAASGVTLGNQFIQIGLFRLGQVDDTHMSVSHTAGRSHKTIQIYRADGTTHSGPRDDYTLQSRHPVAWTCQSLEEIAHGACNLDFGTFGDRFIQLGEWRLADIDGNHFSISHKDGYTAQIFHAAGTLHPGPRHDFGSWHRPLGYPYGIAFGRGFVQIGRFRLGQVDGTHLSISSQSGQTAQIFNAQGTLHPGPRTDFGLWGRSVGPATRITFGEKFLELGDFRLGDSGWSHEDGHFSVTHKDGMTIQIYRSDGTMHPGPRTDWSLNNRHPMWHCGNIQYNFGSCPGIVAGGNFLQIGEWRMGQVDARHFSLSHQGGQTAQIFHGVDGTLHPGPRTDFNIWSWGLEPVNPIQFGDRFIQFGHFRLGDVDGNHLSISSVYGQTMQIWSGHGTLHPGPRTDFSLWHRPSGEPVGVSFGDRFVQLGSFRVGDVDGEHFTVTHVSGSTAAIYRKDGTVHAGPRHDYTTFGRSLAECHVLPP</sequence>
<name>A0ABP0JN25_9DINO</name>
<keyword evidence="2" id="KW-1185">Reference proteome</keyword>
<reference evidence="1 2" key="1">
    <citation type="submission" date="2024-02" db="EMBL/GenBank/DDBJ databases">
        <authorList>
            <person name="Chen Y."/>
            <person name="Shah S."/>
            <person name="Dougan E. K."/>
            <person name="Thang M."/>
            <person name="Chan C."/>
        </authorList>
    </citation>
    <scope>NUCLEOTIDE SEQUENCE [LARGE SCALE GENOMIC DNA]</scope>
</reference>
<evidence type="ECO:0000313" key="2">
    <source>
        <dbReference type="Proteomes" id="UP001642464"/>
    </source>
</evidence>
<protein>
    <submittedName>
        <fullName evidence="1">Decarboxylating</fullName>
    </submittedName>
</protein>
<dbReference type="Proteomes" id="UP001642464">
    <property type="component" value="Unassembled WGS sequence"/>
</dbReference>
<comment type="caution">
    <text evidence="1">The sequence shown here is derived from an EMBL/GenBank/DDBJ whole genome shotgun (WGS) entry which is preliminary data.</text>
</comment>
<gene>
    <name evidence="1" type="ORF">SCF082_LOCUS12927</name>
</gene>
<proteinExistence type="predicted"/>
<evidence type="ECO:0000313" key="1">
    <source>
        <dbReference type="EMBL" id="CAK9015838.1"/>
    </source>
</evidence>
<organism evidence="1 2">
    <name type="scientific">Durusdinium trenchii</name>
    <dbReference type="NCBI Taxonomy" id="1381693"/>
    <lineage>
        <taxon>Eukaryota</taxon>
        <taxon>Sar</taxon>
        <taxon>Alveolata</taxon>
        <taxon>Dinophyceae</taxon>
        <taxon>Suessiales</taxon>
        <taxon>Symbiodiniaceae</taxon>
        <taxon>Durusdinium</taxon>
    </lineage>
</organism>
<accession>A0ABP0JN25</accession>
<dbReference type="EMBL" id="CAXAMM010007925">
    <property type="protein sequence ID" value="CAK9015838.1"/>
    <property type="molecule type" value="Genomic_DNA"/>
</dbReference>